<feature type="compositionally biased region" description="Basic and acidic residues" evidence="6">
    <location>
        <begin position="183"/>
        <end position="193"/>
    </location>
</feature>
<evidence type="ECO:0000256" key="4">
    <source>
        <dbReference type="PROSITE-ProRule" id="PRU00035"/>
    </source>
</evidence>
<evidence type="ECO:0000259" key="7">
    <source>
        <dbReference type="PROSITE" id="PS50014"/>
    </source>
</evidence>
<accession>A0AAN9EUF9</accession>
<dbReference type="EMBL" id="JAYKXN010000008">
    <property type="protein sequence ID" value="KAK7263727.1"/>
    <property type="molecule type" value="Genomic_DNA"/>
</dbReference>
<proteinExistence type="predicted"/>
<dbReference type="InterPro" id="IPR038336">
    <property type="entry name" value="NET_sf"/>
</dbReference>
<evidence type="ECO:0000256" key="2">
    <source>
        <dbReference type="ARBA" id="ARBA00023117"/>
    </source>
</evidence>
<feature type="compositionally biased region" description="Polar residues" evidence="6">
    <location>
        <begin position="408"/>
        <end position="444"/>
    </location>
</feature>
<dbReference type="InterPro" id="IPR001487">
    <property type="entry name" value="Bromodomain"/>
</dbReference>
<feature type="compositionally biased region" description="Polar residues" evidence="6">
    <location>
        <begin position="77"/>
        <end position="96"/>
    </location>
</feature>
<feature type="domain" description="NET" evidence="8">
    <location>
        <begin position="869"/>
        <end position="950"/>
    </location>
</feature>
<feature type="compositionally biased region" description="Low complexity" evidence="6">
    <location>
        <begin position="1004"/>
        <end position="1041"/>
    </location>
</feature>
<evidence type="ECO:0000256" key="6">
    <source>
        <dbReference type="SAM" id="MobiDB-lite"/>
    </source>
</evidence>
<feature type="region of interest" description="Disordered" evidence="6">
    <location>
        <begin position="402"/>
        <end position="541"/>
    </location>
</feature>
<evidence type="ECO:0000313" key="10">
    <source>
        <dbReference type="Proteomes" id="UP001359559"/>
    </source>
</evidence>
<feature type="compositionally biased region" description="Polar residues" evidence="6">
    <location>
        <begin position="499"/>
        <end position="510"/>
    </location>
</feature>
<feature type="region of interest" description="Disordered" evidence="6">
    <location>
        <begin position="233"/>
        <end position="263"/>
    </location>
</feature>
<evidence type="ECO:0000259" key="8">
    <source>
        <dbReference type="PROSITE" id="PS51525"/>
    </source>
</evidence>
<dbReference type="InterPro" id="IPR037377">
    <property type="entry name" value="GTE_bromo"/>
</dbReference>
<evidence type="ECO:0000313" key="9">
    <source>
        <dbReference type="EMBL" id="KAK7263727.1"/>
    </source>
</evidence>
<keyword evidence="1" id="KW-0805">Transcription regulation</keyword>
<feature type="region of interest" description="Disordered" evidence="6">
    <location>
        <begin position="849"/>
        <end position="880"/>
    </location>
</feature>
<feature type="compositionally biased region" description="Gly residues" evidence="6">
    <location>
        <begin position="1"/>
        <end position="11"/>
    </location>
</feature>
<feature type="region of interest" description="Disordered" evidence="6">
    <location>
        <begin position="966"/>
        <end position="1041"/>
    </location>
</feature>
<protein>
    <recommendedName>
        <fullName evidence="11">Transcription factor GTE4</fullName>
    </recommendedName>
</protein>
<evidence type="ECO:0000256" key="5">
    <source>
        <dbReference type="SAM" id="Coils"/>
    </source>
</evidence>
<feature type="domain" description="Bromo" evidence="7">
    <location>
        <begin position="711"/>
        <end position="783"/>
    </location>
</feature>
<dbReference type="InterPro" id="IPR027353">
    <property type="entry name" value="NET_dom"/>
</dbReference>
<feature type="compositionally biased region" description="Polar residues" evidence="6">
    <location>
        <begin position="242"/>
        <end position="263"/>
    </location>
</feature>
<dbReference type="PRINTS" id="PR00503">
    <property type="entry name" value="BROMODOMAIN"/>
</dbReference>
<feature type="compositionally biased region" description="Polar residues" evidence="6">
    <location>
        <begin position="469"/>
        <end position="481"/>
    </location>
</feature>
<dbReference type="CDD" id="cd05506">
    <property type="entry name" value="Bromo_plant1"/>
    <property type="match status" value="1"/>
</dbReference>
<keyword evidence="2 4" id="KW-0103">Bromodomain</keyword>
<feature type="compositionally biased region" description="Basic and acidic residues" evidence="6">
    <location>
        <begin position="871"/>
        <end position="880"/>
    </location>
</feature>
<dbReference type="Pfam" id="PF00439">
    <property type="entry name" value="Bromodomain"/>
    <property type="match status" value="1"/>
</dbReference>
<evidence type="ECO:0000256" key="1">
    <source>
        <dbReference type="ARBA" id="ARBA00023015"/>
    </source>
</evidence>
<feature type="compositionally biased region" description="Polar residues" evidence="6">
    <location>
        <begin position="128"/>
        <end position="145"/>
    </location>
</feature>
<sequence length="1041" mass="114814">MASGPMVGGGDDGNKENKRFSERKVYTRKAFKGPKKENTVAPTPTSSINDTVAPATTSSKTDTVSATAAVANDDRNNNSSTAQNSYTDGSKGNTESVLAQPLVPQQPVPEDGNLVQPPVGSRLEDDSPQPQLKDQNNTVQPQLGGQNRAELQFQDQNRVEPQLGDQNGAESPLEKQSTIQLEDQNRAEPRLEEQNTALLQLEEQNMSQPQLEEQITARPQLGDQNRAEQQLGDQNGAEPHLGNQNRAEPHLGNQNSAEPQVEVQNTAQLQLEEQNMAEAQLEYQNTDRPQLEEQNTAQSRSEEQNTARPQSEELNMAQPQLEEHNMARSQLEEQSTAQSQLEEQNTAQPQLEELNTAQPRLEEQNTARPQLEEQNTAMPQLEPQNTVAVQLEQRNIVQPQVRLRLEDQSMSEPQLSSRLEDATSSQQQVNSGLEENLPQPQGNSRLEEGDLPQAEGNSLPEASTRQEDQGSPQPQVNSSLEGGSLVQPPVVMLSDDSGCRQQDGPSSLNVLTEDDGPSSPSQQEAVPSTRDLTLGNGAMEPQLKDRIKINLASKSKQQMRELRSKLESELDIVRNLVKRIEVKQRQVGRYGNLNVLVGEGINNGGGAKRAHSGMGSAGVPPETTRPLHQLSLSLLENSQAASENVEKEKRTPKANQFYHNSEFLLAKDKFPPAESNKKSKLSLKKQTGGEMGFGMGSKFFKSCSSLLEKLMKHKHGWVFNAPVDVEALGLHDYFTIITHPMDLGTVKSRLNKNWYKSPKEFAEDVRLTFHNAMTYNPKGQDVHIMAEQLSKIFEDRWAIIESDYNREMRYGFEYSGGPPAPSPLSRRLPAFTPPALDMRRILDRSESLTQTPKFMSITPSSRTPAPKKPKAKDPNKRDMTFDEKQKLSTNLQSLPSEKLDAIVQIIKKRNSALNQHDDEIEVDIDSVDAETLWELDRFVTNYKKSLSKNKRKAELARARAEALQNAIQKSQAPAIVESPKETQAEERNLPPSLPVQGGNLPDNGSRSSSSTSSSSDSGSSSSDSDSDSSSASGSDAGSQGT</sequence>
<feature type="compositionally biased region" description="Polar residues" evidence="6">
    <location>
        <begin position="40"/>
        <end position="66"/>
    </location>
</feature>
<feature type="region of interest" description="Disordered" evidence="6">
    <location>
        <begin position="290"/>
        <end position="312"/>
    </location>
</feature>
<gene>
    <name evidence="9" type="ORF">RJT34_31321</name>
</gene>
<dbReference type="PROSITE" id="PS50014">
    <property type="entry name" value="BROMODOMAIN_2"/>
    <property type="match status" value="1"/>
</dbReference>
<feature type="compositionally biased region" description="Polar residues" evidence="6">
    <location>
        <begin position="290"/>
        <end position="299"/>
    </location>
</feature>
<feature type="compositionally biased region" description="Polar residues" evidence="6">
    <location>
        <begin position="164"/>
        <end position="182"/>
    </location>
</feature>
<dbReference type="AlphaFoldDB" id="A0AAN9EUF9"/>
<feature type="compositionally biased region" description="Polar residues" evidence="6">
    <location>
        <begin position="332"/>
        <end position="359"/>
    </location>
</feature>
<feature type="region of interest" description="Disordered" evidence="6">
    <location>
        <begin position="1"/>
        <end position="196"/>
    </location>
</feature>
<feature type="region of interest" description="Disordered" evidence="6">
    <location>
        <begin position="326"/>
        <end position="379"/>
    </location>
</feature>
<keyword evidence="3" id="KW-0804">Transcription</keyword>
<feature type="compositionally biased region" description="Basic and acidic residues" evidence="6">
    <location>
        <begin position="978"/>
        <end position="988"/>
    </location>
</feature>
<dbReference type="Gene3D" id="1.20.920.10">
    <property type="entry name" value="Bromodomain-like"/>
    <property type="match status" value="1"/>
</dbReference>
<evidence type="ECO:0008006" key="11">
    <source>
        <dbReference type="Google" id="ProtNLM"/>
    </source>
</evidence>
<dbReference type="SUPFAM" id="SSF47370">
    <property type="entry name" value="Bromodomain"/>
    <property type="match status" value="1"/>
</dbReference>
<organism evidence="9 10">
    <name type="scientific">Clitoria ternatea</name>
    <name type="common">Butterfly pea</name>
    <dbReference type="NCBI Taxonomy" id="43366"/>
    <lineage>
        <taxon>Eukaryota</taxon>
        <taxon>Viridiplantae</taxon>
        <taxon>Streptophyta</taxon>
        <taxon>Embryophyta</taxon>
        <taxon>Tracheophyta</taxon>
        <taxon>Spermatophyta</taxon>
        <taxon>Magnoliopsida</taxon>
        <taxon>eudicotyledons</taxon>
        <taxon>Gunneridae</taxon>
        <taxon>Pentapetalae</taxon>
        <taxon>rosids</taxon>
        <taxon>fabids</taxon>
        <taxon>Fabales</taxon>
        <taxon>Fabaceae</taxon>
        <taxon>Papilionoideae</taxon>
        <taxon>50 kb inversion clade</taxon>
        <taxon>NPAAA clade</taxon>
        <taxon>indigoferoid/millettioid clade</taxon>
        <taxon>Phaseoleae</taxon>
        <taxon>Clitoria</taxon>
    </lineage>
</organism>
<dbReference type="Pfam" id="PF17035">
    <property type="entry name" value="BET"/>
    <property type="match status" value="1"/>
</dbReference>
<evidence type="ECO:0000256" key="3">
    <source>
        <dbReference type="ARBA" id="ARBA00023163"/>
    </source>
</evidence>
<dbReference type="SMART" id="SM00297">
    <property type="entry name" value="BROMO"/>
    <property type="match status" value="1"/>
</dbReference>
<reference evidence="9 10" key="1">
    <citation type="submission" date="2024-01" db="EMBL/GenBank/DDBJ databases">
        <title>The genomes of 5 underutilized Papilionoideae crops provide insights into root nodulation and disease resistance.</title>
        <authorList>
            <person name="Yuan L."/>
        </authorList>
    </citation>
    <scope>NUCLEOTIDE SEQUENCE [LARGE SCALE GENOMIC DNA]</scope>
    <source>
        <strain evidence="9">LY-2023</strain>
        <tissue evidence="9">Leaf</tissue>
    </source>
</reference>
<dbReference type="Proteomes" id="UP001359559">
    <property type="component" value="Unassembled WGS sequence"/>
</dbReference>
<feature type="compositionally biased region" description="Basic and acidic residues" evidence="6">
    <location>
        <begin position="12"/>
        <end position="25"/>
    </location>
</feature>
<keyword evidence="5" id="KW-0175">Coiled coil</keyword>
<dbReference type="Gene3D" id="1.20.1270.220">
    <property type="match status" value="1"/>
</dbReference>
<feature type="compositionally biased region" description="Polar residues" evidence="6">
    <location>
        <begin position="366"/>
        <end position="379"/>
    </location>
</feature>
<dbReference type="InterPro" id="IPR036427">
    <property type="entry name" value="Bromodomain-like_sf"/>
</dbReference>
<comment type="caution">
    <text evidence="9">The sequence shown here is derived from an EMBL/GenBank/DDBJ whole genome shotgun (WGS) entry which is preliminary data.</text>
</comment>
<feature type="coiled-coil region" evidence="5">
    <location>
        <begin position="549"/>
        <end position="583"/>
    </location>
</feature>
<dbReference type="PROSITE" id="PS51525">
    <property type="entry name" value="NET"/>
    <property type="match status" value="1"/>
</dbReference>
<name>A0AAN9EUF9_CLITE</name>
<dbReference type="PANTHER" id="PTHR45926">
    <property type="entry name" value="OSJNBA0053K19.4 PROTEIN"/>
    <property type="match status" value="1"/>
</dbReference>
<keyword evidence="10" id="KW-1185">Reference proteome</keyword>
<feature type="compositionally biased region" description="Low complexity" evidence="6">
    <location>
        <begin position="97"/>
        <end position="109"/>
    </location>
</feature>